<proteinExistence type="predicted"/>
<evidence type="ECO:0000313" key="2">
    <source>
        <dbReference type="Proteomes" id="UP000251186"/>
    </source>
</evidence>
<evidence type="ECO:0000313" key="1">
    <source>
        <dbReference type="EMBL" id="SPU53032.1"/>
    </source>
</evidence>
<name>A0A2X1BKL8_BREVE</name>
<sequence length="32" mass="3400">MVWLGVEVFWIMPARAAAFAFLSTDRSAGAAG</sequence>
<accession>A0A2X1BKL8</accession>
<reference evidence="1 2" key="1">
    <citation type="submission" date="2018-06" db="EMBL/GenBank/DDBJ databases">
        <authorList>
            <consortium name="Pathogen Informatics"/>
            <person name="Doyle S."/>
        </authorList>
    </citation>
    <scope>NUCLEOTIDE SEQUENCE [LARGE SCALE GENOMIC DNA]</scope>
    <source>
        <strain evidence="1 2">NCTC11166</strain>
    </source>
</reference>
<organism evidence="1 2">
    <name type="scientific">Brevundimonas vesicularis</name>
    <name type="common">Pseudomonas vesicularis</name>
    <dbReference type="NCBI Taxonomy" id="41276"/>
    <lineage>
        <taxon>Bacteria</taxon>
        <taxon>Pseudomonadati</taxon>
        <taxon>Pseudomonadota</taxon>
        <taxon>Alphaproteobacteria</taxon>
        <taxon>Caulobacterales</taxon>
        <taxon>Caulobacteraceae</taxon>
        <taxon>Brevundimonas</taxon>
    </lineage>
</organism>
<dbReference type="Proteomes" id="UP000251186">
    <property type="component" value="Unassembled WGS sequence"/>
</dbReference>
<dbReference type="AlphaFoldDB" id="A0A2X1BKL8"/>
<protein>
    <submittedName>
        <fullName evidence="1">Uncharacterized protein</fullName>
    </submittedName>
</protein>
<dbReference type="EMBL" id="UAQP01000005">
    <property type="protein sequence ID" value="SPU53032.1"/>
    <property type="molecule type" value="Genomic_DNA"/>
</dbReference>
<gene>
    <name evidence="1" type="ORF">NCTC11166_01275</name>
</gene>